<feature type="region of interest" description="Disordered" evidence="3">
    <location>
        <begin position="1"/>
        <end position="24"/>
    </location>
</feature>
<keyword evidence="2" id="KW-0496">Mitochondrion</keyword>
<feature type="region of interest" description="Disordered" evidence="3">
    <location>
        <begin position="155"/>
        <end position="183"/>
    </location>
</feature>
<evidence type="ECO:0000259" key="5">
    <source>
        <dbReference type="PROSITE" id="PS50878"/>
    </source>
</evidence>
<reference evidence="6" key="1">
    <citation type="journal article" date="2020" name="BMC Genomics">
        <title>Correction to: Identification and distribution of gene clusters required for synthesis of sphingolipid metabolism inhibitors in diverse species of the filamentous fungus Fusarium.</title>
        <authorList>
            <person name="Kim H.S."/>
            <person name="Lohmar J.M."/>
            <person name="Busman M."/>
            <person name="Brown D.W."/>
            <person name="Naumann T.A."/>
            <person name="Divon H.H."/>
            <person name="Lysoe E."/>
            <person name="Uhlig S."/>
            <person name="Proctor R.H."/>
        </authorList>
    </citation>
    <scope>NUCLEOTIDE SEQUENCE</scope>
    <source>
        <strain evidence="6">NRRL 45417</strain>
    </source>
</reference>
<feature type="domain" description="T-SNARE coiled-coil homology" evidence="4">
    <location>
        <begin position="89"/>
        <end position="151"/>
    </location>
</feature>
<keyword evidence="7" id="KW-1185">Reference proteome</keyword>
<dbReference type="PROSITE" id="PS50192">
    <property type="entry name" value="T_SNARE"/>
    <property type="match status" value="1"/>
</dbReference>
<dbReference type="Pfam" id="PF00078">
    <property type="entry name" value="RVT_1"/>
    <property type="match status" value="1"/>
</dbReference>
<evidence type="ECO:0000256" key="3">
    <source>
        <dbReference type="SAM" id="MobiDB-lite"/>
    </source>
</evidence>
<dbReference type="GO" id="GO:0003824">
    <property type="term" value="F:catalytic activity"/>
    <property type="evidence" value="ECO:0007669"/>
    <property type="project" value="InterPro"/>
</dbReference>
<proteinExistence type="predicted"/>
<dbReference type="Pfam" id="PF14529">
    <property type="entry name" value="Exo_endo_phos_2"/>
    <property type="match status" value="1"/>
</dbReference>
<evidence type="ECO:0000313" key="7">
    <source>
        <dbReference type="Proteomes" id="UP000604273"/>
    </source>
</evidence>
<dbReference type="EMBL" id="JABFAI010000435">
    <property type="protein sequence ID" value="KAF4944459.1"/>
    <property type="molecule type" value="Genomic_DNA"/>
</dbReference>
<feature type="compositionally biased region" description="Basic and acidic residues" evidence="3">
    <location>
        <begin position="36"/>
        <end position="50"/>
    </location>
</feature>
<dbReference type="AlphaFoldDB" id="A0A8H4SS49"/>
<dbReference type="InterPro" id="IPR000727">
    <property type="entry name" value="T_SNARE_dom"/>
</dbReference>
<gene>
    <name evidence="6" type="ORF">FGADI_12671</name>
</gene>
<evidence type="ECO:0000256" key="2">
    <source>
        <dbReference type="ARBA" id="ARBA00023128"/>
    </source>
</evidence>
<feature type="compositionally biased region" description="Polar residues" evidence="3">
    <location>
        <begin position="171"/>
        <end position="183"/>
    </location>
</feature>
<comment type="caution">
    <text evidence="6">The sequence shown here is derived from an EMBL/GenBank/DDBJ whole genome shotgun (WGS) entry which is preliminary data.</text>
</comment>
<name>A0A8H4SS49_9HYPO</name>
<evidence type="ECO:0000313" key="6">
    <source>
        <dbReference type="EMBL" id="KAF4944459.1"/>
    </source>
</evidence>
<feature type="region of interest" description="Disordered" evidence="3">
    <location>
        <begin position="36"/>
        <end position="83"/>
    </location>
</feature>
<dbReference type="CDD" id="cd01650">
    <property type="entry name" value="RT_nLTR_like"/>
    <property type="match status" value="1"/>
</dbReference>
<feature type="domain" description="Reverse transcriptase" evidence="5">
    <location>
        <begin position="840"/>
        <end position="1088"/>
    </location>
</feature>
<dbReference type="GO" id="GO:0005739">
    <property type="term" value="C:mitochondrion"/>
    <property type="evidence" value="ECO:0007669"/>
    <property type="project" value="UniProtKB-SubCell"/>
</dbReference>
<dbReference type="InterPro" id="IPR000477">
    <property type="entry name" value="RT_dom"/>
</dbReference>
<dbReference type="InterPro" id="IPR043502">
    <property type="entry name" value="DNA/RNA_pol_sf"/>
</dbReference>
<dbReference type="SUPFAM" id="SSF56219">
    <property type="entry name" value="DNase I-like"/>
    <property type="match status" value="1"/>
</dbReference>
<dbReference type="SUPFAM" id="SSF56672">
    <property type="entry name" value="DNA/RNA polymerases"/>
    <property type="match status" value="1"/>
</dbReference>
<sequence>MADPIGAEIVVEQDDTPFSTPKRSNRVVRLTSKVRDTARQLEDTAKETRKTTRQTTRNISTEEKIDRPAEARKNSGSSSDGRAMLQKALDLLGESRRETKRLQEALREQMEMTRELQETVAKQGEMMDEMGKQMAEMKEQVTEELQRVREQLETVATSATDGPQRSYADLTRSSTSMPLTDPRTATLTIPQIPMDTLYCTIDTSRIEEENARPSAGTVRATVENEARAALDDPTWRCRAVTKDPKNFHRIRISCRDESEHEAVKRIAETKLARGTRVLRDDLYPIKVDNVSRTAVLNEMNEIRTEAAETLGRENDTEVAKVAWLSKRDVPKAYGSMVVYLKKRSEARRLIGEGFFVAGGESGTTRVSRATRLTSATDRRPAEDVREKVTTIAGAQKRSRDVSHAAALMSHMAETVRNSIRLNMNNAFRLFQLNVRKQGPVHESLMNDKEIQDATVVAIQEPQARQIQGKLLTVPMGIMDGKLGRAITEVRRRSGRVVDVVIAGDFNRHDQIWGGDDVAVARQGEADPIIDLMNDFVLRSLLRRGTKTWQSGDYETTIDLILASEELANTNIKCGIHGTEHGSDHRTIETVFDISVPTPKQEERLLFKNAPWKEINNRIANILRNRPRGNTVQQKTDRLMMAVSEAVQALTPRAKPSPYAKRWWTDDLTQLRHVYTYWRNRARAARRAGQTSSDLEGSATAAAKQYHDTIRQRKINHWKEFLADNDNIWKAAKYMKSGDDAAFGKVPQLTRADGTKTTNHREQAEELLAKFFPPLPDNIEDEGLRQQRAPVMMPKLTLEEVERRLWETKSWKAPGEDGLPAVVWKQVWPSVKHDGLDIFQASLEEGVIPKQWRHARIIPLKKPGKDDYTIAKAWRPISLLATLGKVLESVVAERISYAVEAHGLLPTNHFGARKQRSAEQALVLLQEHIFSAWRSRHVVSLISFDVKGAYNGVCKERLLQQMEARGIQEGLLRWVDAFCSERTATIMINGQSSESRSLPQAGLPQGFAFVDDYTAWVTGPTAQSNRRGMQAVIDKALAWEKRSGATFEAEKTAIIHFTRYTGRVDSEPFTIKNEKVIPKDQVKILGVVMDSRLHCRQHIARAATKGLGGCDGIETTEGNGPFDNKAAFYRHGSAGGGLSL</sequence>
<dbReference type="InterPro" id="IPR036691">
    <property type="entry name" value="Endo/exonu/phosph_ase_sf"/>
</dbReference>
<dbReference type="InterPro" id="IPR005135">
    <property type="entry name" value="Endo/exonuclease/phosphatase"/>
</dbReference>
<dbReference type="Gene3D" id="3.60.10.10">
    <property type="entry name" value="Endonuclease/exonuclease/phosphatase"/>
    <property type="match status" value="1"/>
</dbReference>
<evidence type="ECO:0008006" key="8">
    <source>
        <dbReference type="Google" id="ProtNLM"/>
    </source>
</evidence>
<feature type="compositionally biased region" description="Basic and acidic residues" evidence="3">
    <location>
        <begin position="60"/>
        <end position="73"/>
    </location>
</feature>
<dbReference type="PROSITE" id="PS50878">
    <property type="entry name" value="RT_POL"/>
    <property type="match status" value="1"/>
</dbReference>
<dbReference type="PANTHER" id="PTHR33481:SF1">
    <property type="entry name" value="ENDONUCLEASE_EXONUCLEASE_PHOSPHATASE DOMAIN-CONTAINING PROTEIN-RELATED"/>
    <property type="match status" value="1"/>
</dbReference>
<evidence type="ECO:0000259" key="4">
    <source>
        <dbReference type="PROSITE" id="PS50192"/>
    </source>
</evidence>
<organism evidence="6 7">
    <name type="scientific">Fusarium gaditjirri</name>
    <dbReference type="NCBI Taxonomy" id="282569"/>
    <lineage>
        <taxon>Eukaryota</taxon>
        <taxon>Fungi</taxon>
        <taxon>Dikarya</taxon>
        <taxon>Ascomycota</taxon>
        <taxon>Pezizomycotina</taxon>
        <taxon>Sordariomycetes</taxon>
        <taxon>Hypocreomycetidae</taxon>
        <taxon>Hypocreales</taxon>
        <taxon>Nectriaceae</taxon>
        <taxon>Fusarium</taxon>
        <taxon>Fusarium nisikadoi species complex</taxon>
    </lineage>
</organism>
<protein>
    <recommendedName>
        <fullName evidence="8">Reverse transcriptase domain-containing protein</fullName>
    </recommendedName>
</protein>
<dbReference type="PANTHER" id="PTHR33481">
    <property type="entry name" value="REVERSE TRANSCRIPTASE"/>
    <property type="match status" value="1"/>
</dbReference>
<dbReference type="OrthoDB" id="5244787at2759"/>
<reference evidence="6" key="2">
    <citation type="submission" date="2020-05" db="EMBL/GenBank/DDBJ databases">
        <authorList>
            <person name="Kim H.-S."/>
            <person name="Proctor R.H."/>
            <person name="Brown D.W."/>
        </authorList>
    </citation>
    <scope>NUCLEOTIDE SEQUENCE</scope>
    <source>
        <strain evidence="6">NRRL 45417</strain>
    </source>
</reference>
<accession>A0A8H4SS49</accession>
<evidence type="ECO:0000256" key="1">
    <source>
        <dbReference type="ARBA" id="ARBA00004173"/>
    </source>
</evidence>
<comment type="subcellular location">
    <subcellularLocation>
        <location evidence="1">Mitochondrion</location>
    </subcellularLocation>
</comment>
<dbReference type="Proteomes" id="UP000604273">
    <property type="component" value="Unassembled WGS sequence"/>
</dbReference>